<dbReference type="InterPro" id="IPR050398">
    <property type="entry name" value="HssS/ArlS-like"/>
</dbReference>
<gene>
    <name evidence="16" type="ORF">AmaxDRAFT_0476</name>
</gene>
<dbReference type="InterPro" id="IPR003660">
    <property type="entry name" value="HAMP_dom"/>
</dbReference>
<keyword evidence="9" id="KW-0418">Kinase</keyword>
<proteinExistence type="predicted"/>
<comment type="caution">
    <text evidence="16">The sequence shown here is derived from an EMBL/GenBank/DDBJ whole genome shotgun (WGS) entry which is preliminary data.</text>
</comment>
<organism evidence="16 17">
    <name type="scientific">Limnospira maxima CS-328</name>
    <dbReference type="NCBI Taxonomy" id="513049"/>
    <lineage>
        <taxon>Bacteria</taxon>
        <taxon>Bacillati</taxon>
        <taxon>Cyanobacteriota</taxon>
        <taxon>Cyanophyceae</taxon>
        <taxon>Oscillatoriophycideae</taxon>
        <taxon>Oscillatoriales</taxon>
        <taxon>Sirenicapillariaceae</taxon>
        <taxon>Limnospira</taxon>
    </lineage>
</organism>
<evidence type="ECO:0000259" key="15">
    <source>
        <dbReference type="PROSITE" id="PS50885"/>
    </source>
</evidence>
<dbReference type="CDD" id="cd06225">
    <property type="entry name" value="HAMP"/>
    <property type="match status" value="1"/>
</dbReference>
<dbReference type="Pfam" id="PF00672">
    <property type="entry name" value="HAMP"/>
    <property type="match status" value="1"/>
</dbReference>
<dbReference type="Pfam" id="PF00512">
    <property type="entry name" value="HisKA"/>
    <property type="match status" value="1"/>
</dbReference>
<evidence type="ECO:0000256" key="3">
    <source>
        <dbReference type="ARBA" id="ARBA00012438"/>
    </source>
</evidence>
<keyword evidence="14" id="KW-0175">Coiled coil</keyword>
<evidence type="ECO:0000256" key="9">
    <source>
        <dbReference type="ARBA" id="ARBA00022777"/>
    </source>
</evidence>
<evidence type="ECO:0000256" key="14">
    <source>
        <dbReference type="SAM" id="Coils"/>
    </source>
</evidence>
<dbReference type="GO" id="GO:0005524">
    <property type="term" value="F:ATP binding"/>
    <property type="evidence" value="ECO:0007669"/>
    <property type="project" value="UniProtKB-KW"/>
</dbReference>
<keyword evidence="4" id="KW-1003">Cell membrane</keyword>
<evidence type="ECO:0000256" key="6">
    <source>
        <dbReference type="ARBA" id="ARBA00022679"/>
    </source>
</evidence>
<evidence type="ECO:0000256" key="8">
    <source>
        <dbReference type="ARBA" id="ARBA00022741"/>
    </source>
</evidence>
<sequence precursor="true">MLLCLLTLIVAIFLGVYTSRWVAEPILQLIKASEAIANGEFNHRVDIKKIREVKKLSQTFNQMSSQLQELFETLEIRVEQRTAELRKAKENAEVANQAKSQFLAHMSHELRTPLNAILGFTQLMLRQISLENNHNPNNFREHLCIIQRSG</sequence>
<dbReference type="Gene3D" id="1.10.287.130">
    <property type="match status" value="1"/>
</dbReference>
<dbReference type="InterPro" id="IPR036097">
    <property type="entry name" value="HisK_dim/P_sf"/>
</dbReference>
<comment type="catalytic activity">
    <reaction evidence="1">
        <text>ATP + protein L-histidine = ADP + protein N-phospho-L-histidine.</text>
        <dbReference type="EC" id="2.7.13.3"/>
    </reaction>
</comment>
<keyword evidence="6" id="KW-0808">Transferase</keyword>
<keyword evidence="13" id="KW-0472">Membrane</keyword>
<dbReference type="EC" id="2.7.13.3" evidence="3"/>
<evidence type="ECO:0000256" key="4">
    <source>
        <dbReference type="ARBA" id="ARBA00022475"/>
    </source>
</evidence>
<reference evidence="16 17" key="1">
    <citation type="journal article" date="2011" name="Appl. Environ. Microbiol.">
        <title>Contribution of a Sodium Ion Gradient to Energy Conservation during Fermentation in the Cyanobacterium Arthrospira (Spirulina) maxima CS-328.</title>
        <authorList>
            <person name="Carrieri D."/>
            <person name="Ananyev G."/>
            <person name="Lenz O."/>
            <person name="Bryant D.A."/>
            <person name="Dismukes G.C."/>
        </authorList>
    </citation>
    <scope>NUCLEOTIDE SEQUENCE [LARGE SCALE GENOMIC DNA]</scope>
    <source>
        <strain evidence="16 17">CS-328</strain>
    </source>
</reference>
<evidence type="ECO:0000256" key="1">
    <source>
        <dbReference type="ARBA" id="ARBA00000085"/>
    </source>
</evidence>
<protein>
    <recommendedName>
        <fullName evidence="3">histidine kinase</fullName>
        <ecNumber evidence="3">2.7.13.3</ecNumber>
    </recommendedName>
</protein>
<dbReference type="GO" id="GO:0000155">
    <property type="term" value="F:phosphorelay sensor kinase activity"/>
    <property type="evidence" value="ECO:0007669"/>
    <property type="project" value="InterPro"/>
</dbReference>
<dbReference type="PROSITE" id="PS50885">
    <property type="entry name" value="HAMP"/>
    <property type="match status" value="1"/>
</dbReference>
<keyword evidence="17" id="KW-1185">Reference proteome</keyword>
<dbReference type="EMBL" id="ABYK01000003">
    <property type="protein sequence ID" value="EDZ96553.1"/>
    <property type="molecule type" value="Genomic_DNA"/>
</dbReference>
<dbReference type="SUPFAM" id="SSF158472">
    <property type="entry name" value="HAMP domain-like"/>
    <property type="match status" value="1"/>
</dbReference>
<dbReference type="Gene3D" id="6.10.340.10">
    <property type="match status" value="1"/>
</dbReference>
<dbReference type="PANTHER" id="PTHR45528">
    <property type="entry name" value="SENSOR HISTIDINE KINASE CPXA"/>
    <property type="match status" value="1"/>
</dbReference>
<evidence type="ECO:0000256" key="12">
    <source>
        <dbReference type="ARBA" id="ARBA00023012"/>
    </source>
</evidence>
<keyword evidence="11" id="KW-1133">Transmembrane helix</keyword>
<keyword evidence="5" id="KW-0597">Phosphoprotein</keyword>
<keyword evidence="7" id="KW-0812">Transmembrane</keyword>
<feature type="coiled-coil region" evidence="14">
    <location>
        <begin position="71"/>
        <end position="98"/>
    </location>
</feature>
<dbReference type="Proteomes" id="UP000004061">
    <property type="component" value="Unassembled WGS sequence"/>
</dbReference>
<dbReference type="InterPro" id="IPR003661">
    <property type="entry name" value="HisK_dim/P_dom"/>
</dbReference>
<dbReference type="GO" id="GO:0005886">
    <property type="term" value="C:plasma membrane"/>
    <property type="evidence" value="ECO:0007669"/>
    <property type="project" value="UniProtKB-SubCell"/>
</dbReference>
<comment type="subcellular location">
    <subcellularLocation>
        <location evidence="2">Cell membrane</location>
        <topology evidence="2">Multi-pass membrane protein</topology>
    </subcellularLocation>
</comment>
<dbReference type="AlphaFoldDB" id="B5VVD5"/>
<feature type="domain" description="HAMP" evidence="15">
    <location>
        <begin position="20"/>
        <end position="72"/>
    </location>
</feature>
<evidence type="ECO:0000256" key="13">
    <source>
        <dbReference type="ARBA" id="ARBA00023136"/>
    </source>
</evidence>
<evidence type="ECO:0000313" key="17">
    <source>
        <dbReference type="Proteomes" id="UP000004061"/>
    </source>
</evidence>
<keyword evidence="12" id="KW-0902">Two-component regulatory system</keyword>
<evidence type="ECO:0000256" key="2">
    <source>
        <dbReference type="ARBA" id="ARBA00004651"/>
    </source>
</evidence>
<keyword evidence="8" id="KW-0547">Nucleotide-binding</keyword>
<evidence type="ECO:0000256" key="5">
    <source>
        <dbReference type="ARBA" id="ARBA00022553"/>
    </source>
</evidence>
<evidence type="ECO:0000313" key="16">
    <source>
        <dbReference type="EMBL" id="EDZ96553.1"/>
    </source>
</evidence>
<keyword evidence="10" id="KW-0067">ATP-binding</keyword>
<evidence type="ECO:0000256" key="11">
    <source>
        <dbReference type="ARBA" id="ARBA00022989"/>
    </source>
</evidence>
<dbReference type="SUPFAM" id="SSF47384">
    <property type="entry name" value="Homodimeric domain of signal transducing histidine kinase"/>
    <property type="match status" value="1"/>
</dbReference>
<accession>B5VVD5</accession>
<name>B5VVD5_LIMMA</name>
<dbReference type="CDD" id="cd00082">
    <property type="entry name" value="HisKA"/>
    <property type="match status" value="1"/>
</dbReference>
<evidence type="ECO:0000256" key="7">
    <source>
        <dbReference type="ARBA" id="ARBA00022692"/>
    </source>
</evidence>
<dbReference type="SMART" id="SM00304">
    <property type="entry name" value="HAMP"/>
    <property type="match status" value="1"/>
</dbReference>
<evidence type="ECO:0000256" key="10">
    <source>
        <dbReference type="ARBA" id="ARBA00022840"/>
    </source>
</evidence>
<dbReference type="PANTHER" id="PTHR45528:SF1">
    <property type="entry name" value="SENSOR HISTIDINE KINASE CPXA"/>
    <property type="match status" value="1"/>
</dbReference>